<sequence>IANAPARPHRNRTIEHRAAASAIERDGQEVDMPYERCWHAKPQRRYVIVLSSNKCSSYIRLGKKYSSPNVASAYRFLLLIVNISAYDKVDKEIVDAERQLSEALSRLSRLQRQREVLGNTGSELLS</sequence>
<organism evidence="2 3">
    <name type="scientific">Parachaetomium inaequale</name>
    <dbReference type="NCBI Taxonomy" id="2588326"/>
    <lineage>
        <taxon>Eukaryota</taxon>
        <taxon>Fungi</taxon>
        <taxon>Dikarya</taxon>
        <taxon>Ascomycota</taxon>
        <taxon>Pezizomycotina</taxon>
        <taxon>Sordariomycetes</taxon>
        <taxon>Sordariomycetidae</taxon>
        <taxon>Sordariales</taxon>
        <taxon>Chaetomiaceae</taxon>
        <taxon>Parachaetomium</taxon>
    </lineage>
</organism>
<feature type="coiled-coil region" evidence="1">
    <location>
        <begin position="86"/>
        <end position="120"/>
    </location>
</feature>
<feature type="non-terminal residue" evidence="2">
    <location>
        <position position="1"/>
    </location>
</feature>
<dbReference type="Proteomes" id="UP001303115">
    <property type="component" value="Unassembled WGS sequence"/>
</dbReference>
<accession>A0AAN6P6J6</accession>
<dbReference type="EMBL" id="MU854584">
    <property type="protein sequence ID" value="KAK4032686.1"/>
    <property type="molecule type" value="Genomic_DNA"/>
</dbReference>
<keyword evidence="1" id="KW-0175">Coiled coil</keyword>
<keyword evidence="3" id="KW-1185">Reference proteome</keyword>
<evidence type="ECO:0000313" key="3">
    <source>
        <dbReference type="Proteomes" id="UP001303115"/>
    </source>
</evidence>
<evidence type="ECO:0000256" key="1">
    <source>
        <dbReference type="SAM" id="Coils"/>
    </source>
</evidence>
<evidence type="ECO:0000313" key="2">
    <source>
        <dbReference type="EMBL" id="KAK4032686.1"/>
    </source>
</evidence>
<gene>
    <name evidence="2" type="ORF">C8A01DRAFT_20268</name>
</gene>
<comment type="caution">
    <text evidence="2">The sequence shown here is derived from an EMBL/GenBank/DDBJ whole genome shotgun (WGS) entry which is preliminary data.</text>
</comment>
<dbReference type="AlphaFoldDB" id="A0AAN6P6J6"/>
<name>A0AAN6P6J6_9PEZI</name>
<proteinExistence type="predicted"/>
<protein>
    <submittedName>
        <fullName evidence="2">Uncharacterized protein</fullName>
    </submittedName>
</protein>
<reference evidence="3" key="1">
    <citation type="journal article" date="2023" name="Mol. Phylogenet. Evol.">
        <title>Genome-scale phylogeny and comparative genomics of the fungal order Sordariales.</title>
        <authorList>
            <person name="Hensen N."/>
            <person name="Bonometti L."/>
            <person name="Westerberg I."/>
            <person name="Brannstrom I.O."/>
            <person name="Guillou S."/>
            <person name="Cros-Aarteil S."/>
            <person name="Calhoun S."/>
            <person name="Haridas S."/>
            <person name="Kuo A."/>
            <person name="Mondo S."/>
            <person name="Pangilinan J."/>
            <person name="Riley R."/>
            <person name="LaButti K."/>
            <person name="Andreopoulos B."/>
            <person name="Lipzen A."/>
            <person name="Chen C."/>
            <person name="Yan M."/>
            <person name="Daum C."/>
            <person name="Ng V."/>
            <person name="Clum A."/>
            <person name="Steindorff A."/>
            <person name="Ohm R.A."/>
            <person name="Martin F."/>
            <person name="Silar P."/>
            <person name="Natvig D.O."/>
            <person name="Lalanne C."/>
            <person name="Gautier V."/>
            <person name="Ament-Velasquez S.L."/>
            <person name="Kruys A."/>
            <person name="Hutchinson M.I."/>
            <person name="Powell A.J."/>
            <person name="Barry K."/>
            <person name="Miller A.N."/>
            <person name="Grigoriev I.V."/>
            <person name="Debuchy R."/>
            <person name="Gladieux P."/>
            <person name="Hiltunen Thoren M."/>
            <person name="Johannesson H."/>
        </authorList>
    </citation>
    <scope>NUCLEOTIDE SEQUENCE [LARGE SCALE GENOMIC DNA]</scope>
    <source>
        <strain evidence="3">CBS 284.82</strain>
    </source>
</reference>